<dbReference type="GeneID" id="68118141"/>
<dbReference type="AlphaFoldDB" id="A0A6A5C0D6"/>
<comment type="caution">
    <text evidence="2">The sequence shown here is derived from an EMBL/GenBank/DDBJ whole genome shotgun (WGS) entry which is preliminary data.</text>
</comment>
<feature type="transmembrane region" description="Helical" evidence="1">
    <location>
        <begin position="30"/>
        <end position="54"/>
    </location>
</feature>
<feature type="transmembrane region" description="Helical" evidence="1">
    <location>
        <begin position="120"/>
        <end position="138"/>
    </location>
</feature>
<keyword evidence="1" id="KW-0472">Membrane</keyword>
<organism evidence="2 3">
    <name type="scientific">Naegleria fowleri</name>
    <name type="common">Brain eating amoeba</name>
    <dbReference type="NCBI Taxonomy" id="5763"/>
    <lineage>
        <taxon>Eukaryota</taxon>
        <taxon>Discoba</taxon>
        <taxon>Heterolobosea</taxon>
        <taxon>Tetramitia</taxon>
        <taxon>Eutetramitia</taxon>
        <taxon>Vahlkampfiidae</taxon>
        <taxon>Naegleria</taxon>
    </lineage>
</organism>
<dbReference type="RefSeq" id="XP_044567660.1">
    <property type="nucleotide sequence ID" value="XM_044701277.1"/>
</dbReference>
<proteinExistence type="predicted"/>
<dbReference type="OrthoDB" id="10305151at2759"/>
<dbReference type="OMA" id="MICAVEV"/>
<sequence length="219" mass="24917">MTITADEAHESSTVGLNKKQKQLFDLVKPYLFIFEMICAFEVVLLVFVLLSAITTFFDSLPKLDKQDHDCSSNSIYYIILSMGIMGLVEMILLASTFQLSALEEKPLLKNELRKTAGSGITNFFTITCFIIRLALIIASTSIIEAPACSKTTIYTTDLHYFVICMWLFWSFSALLMIPKAYTFIKSRSITREFYKHTEASNTLEVHLTDDEEELLTNNK</sequence>
<gene>
    <name evidence="2" type="ORF">FDP41_010926</name>
</gene>
<dbReference type="Proteomes" id="UP000444721">
    <property type="component" value="Unassembled WGS sequence"/>
</dbReference>
<protein>
    <submittedName>
        <fullName evidence="2">Uncharacterized protein</fullName>
    </submittedName>
</protein>
<dbReference type="VEuPathDB" id="AmoebaDB:NfTy_015790"/>
<evidence type="ECO:0000256" key="1">
    <source>
        <dbReference type="SAM" id="Phobius"/>
    </source>
</evidence>
<name>A0A6A5C0D6_NAEFO</name>
<feature type="transmembrane region" description="Helical" evidence="1">
    <location>
        <begin position="74"/>
        <end position="99"/>
    </location>
</feature>
<evidence type="ECO:0000313" key="2">
    <source>
        <dbReference type="EMBL" id="KAF0982947.1"/>
    </source>
</evidence>
<dbReference type="EMBL" id="VFQX01000007">
    <property type="protein sequence ID" value="KAF0982947.1"/>
    <property type="molecule type" value="Genomic_DNA"/>
</dbReference>
<dbReference type="VEuPathDB" id="AmoebaDB:FDP41_010926"/>
<accession>A0A6A5C0D6</accession>
<keyword evidence="3" id="KW-1185">Reference proteome</keyword>
<dbReference type="VEuPathDB" id="AmoebaDB:NF0053250"/>
<keyword evidence="1" id="KW-1133">Transmembrane helix</keyword>
<feature type="transmembrane region" description="Helical" evidence="1">
    <location>
        <begin position="158"/>
        <end position="177"/>
    </location>
</feature>
<keyword evidence="1" id="KW-0812">Transmembrane</keyword>
<reference evidence="2 3" key="1">
    <citation type="journal article" date="2019" name="Sci. Rep.">
        <title>Nanopore sequencing improves the draft genome of the human pathogenic amoeba Naegleria fowleri.</title>
        <authorList>
            <person name="Liechti N."/>
            <person name="Schurch N."/>
            <person name="Bruggmann R."/>
            <person name="Wittwer M."/>
        </authorList>
    </citation>
    <scope>NUCLEOTIDE SEQUENCE [LARGE SCALE GENOMIC DNA]</scope>
    <source>
        <strain evidence="2 3">ATCC 30894</strain>
    </source>
</reference>
<evidence type="ECO:0000313" key="3">
    <source>
        <dbReference type="Proteomes" id="UP000444721"/>
    </source>
</evidence>